<comment type="caution">
    <text evidence="2">The sequence shown here is derived from an EMBL/GenBank/DDBJ whole genome shotgun (WGS) entry which is preliminary data.</text>
</comment>
<evidence type="ECO:0000313" key="2">
    <source>
        <dbReference type="EMBL" id="RIY39469.1"/>
    </source>
</evidence>
<keyword evidence="3" id="KW-1185">Reference proteome</keyword>
<feature type="domain" description="Thymidylate kinase-like" evidence="1">
    <location>
        <begin position="8"/>
        <end position="108"/>
    </location>
</feature>
<sequence length="290" mass="33420">MTVRFLIIEGADSTGKTTLARELKKSLDKSIEVEIINDLNPVQKHYFSTWLARYVKDGWIKELDPVSQAALFAVAARQNKLEYPKDGENKLFILDRSVISSLLYASAMLYKDDFYNYPPFADIYDDIKEITLNHLNDDDADFGELHRTLRSIRTTYFPLTKINNEVKLTASAVIFHRDHVYPKDTSATDPYEDPNMQLIVKSFYSYYLRGHNLVAETSVDKEVKKIFGGRAFYELSQKLLPFFRVDDGVKFPLVKTPIITSFNGQLDEDVRLLVRLIGSNDFWQADNFVS</sequence>
<dbReference type="OrthoDB" id="9774907at2"/>
<evidence type="ECO:0000313" key="3">
    <source>
        <dbReference type="Proteomes" id="UP000265916"/>
    </source>
</evidence>
<dbReference type="Pfam" id="PF02223">
    <property type="entry name" value="Thymidylate_kin"/>
    <property type="match status" value="1"/>
</dbReference>
<dbReference type="RefSeq" id="WP_119530354.1">
    <property type="nucleotide sequence ID" value="NZ_JBHSSP010000009.1"/>
</dbReference>
<dbReference type="EMBL" id="NRJG01000031">
    <property type="protein sequence ID" value="RIY39469.1"/>
    <property type="molecule type" value="Genomic_DNA"/>
</dbReference>
<dbReference type="InterPro" id="IPR039430">
    <property type="entry name" value="Thymidylate_kin-like_dom"/>
</dbReference>
<reference evidence="2 3" key="1">
    <citation type="submission" date="2017-08" db="EMBL/GenBank/DDBJ databases">
        <title>Reclassification of Bisgaard taxon 37 and 44.</title>
        <authorList>
            <person name="Christensen H."/>
        </authorList>
    </citation>
    <scope>NUCLEOTIDE SEQUENCE [LARGE SCALE GENOMIC DNA]</scope>
    <source>
        <strain evidence="2 3">111</strain>
    </source>
</reference>
<dbReference type="InterPro" id="IPR027417">
    <property type="entry name" value="P-loop_NTPase"/>
</dbReference>
<protein>
    <recommendedName>
        <fullName evidence="1">Thymidylate kinase-like domain-containing protein</fullName>
    </recommendedName>
</protein>
<dbReference type="AlphaFoldDB" id="A0A3A1YQE1"/>
<accession>A0A3A1YQE1</accession>
<dbReference type="Gene3D" id="3.40.50.300">
    <property type="entry name" value="P-loop containing nucleotide triphosphate hydrolases"/>
    <property type="match status" value="1"/>
</dbReference>
<dbReference type="Proteomes" id="UP000265916">
    <property type="component" value="Unassembled WGS sequence"/>
</dbReference>
<evidence type="ECO:0000259" key="1">
    <source>
        <dbReference type="Pfam" id="PF02223"/>
    </source>
</evidence>
<proteinExistence type="predicted"/>
<dbReference type="SUPFAM" id="SSF52540">
    <property type="entry name" value="P-loop containing nucleoside triphosphate hydrolases"/>
    <property type="match status" value="1"/>
</dbReference>
<gene>
    <name evidence="2" type="ORF">CKF58_02070</name>
</gene>
<organism evidence="2 3">
    <name type="scientific">Psittacicella hinzii</name>
    <dbReference type="NCBI Taxonomy" id="2028575"/>
    <lineage>
        <taxon>Bacteria</taxon>
        <taxon>Pseudomonadati</taxon>
        <taxon>Pseudomonadota</taxon>
        <taxon>Gammaproteobacteria</taxon>
        <taxon>Pasteurellales</taxon>
        <taxon>Psittacicellaceae</taxon>
        <taxon>Psittacicella</taxon>
    </lineage>
</organism>
<name>A0A3A1YQE1_9GAMM</name>